<dbReference type="InterPro" id="IPR027417">
    <property type="entry name" value="P-loop_NTPase"/>
</dbReference>
<comment type="caution">
    <text evidence="12">The sequence shown here is derived from an EMBL/GenBank/DDBJ whole genome shotgun (WGS) entry which is preliminary data.</text>
</comment>
<dbReference type="InterPro" id="IPR014001">
    <property type="entry name" value="Helicase_ATP-bd"/>
</dbReference>
<evidence type="ECO:0000256" key="7">
    <source>
        <dbReference type="ARBA" id="ARBA00023204"/>
    </source>
</evidence>
<organism evidence="12 13">
    <name type="scientific">Thermobacillus xylanilyticus</name>
    <dbReference type="NCBI Taxonomy" id="76633"/>
    <lineage>
        <taxon>Bacteria</taxon>
        <taxon>Bacillati</taxon>
        <taxon>Bacillota</taxon>
        <taxon>Bacilli</taxon>
        <taxon>Bacillales</taxon>
        <taxon>Paenibacillaceae</taxon>
        <taxon>Thermobacillus</taxon>
    </lineage>
</organism>
<dbReference type="Pfam" id="PF23236">
    <property type="entry name" value="WHD_2nd_Lhr"/>
    <property type="match status" value="1"/>
</dbReference>
<gene>
    <name evidence="12" type="primary">txxe 1727</name>
    <name evidence="12" type="ORF">TXXE_11020</name>
</gene>
<dbReference type="Proteomes" id="UP000681526">
    <property type="component" value="Unassembled WGS sequence"/>
</dbReference>
<keyword evidence="8" id="KW-0413">Isomerase</keyword>
<dbReference type="PROSITE" id="PS51192">
    <property type="entry name" value="HELICASE_ATP_BIND_1"/>
    <property type="match status" value="1"/>
</dbReference>
<feature type="domain" description="Helicase C-terminal" evidence="11">
    <location>
        <begin position="304"/>
        <end position="451"/>
    </location>
</feature>
<dbReference type="SMART" id="SM00487">
    <property type="entry name" value="DEXDc"/>
    <property type="match status" value="1"/>
</dbReference>
<keyword evidence="4 12" id="KW-0347">Helicase</keyword>
<evidence type="ECO:0000256" key="1">
    <source>
        <dbReference type="ARBA" id="ARBA00022741"/>
    </source>
</evidence>
<dbReference type="Pfam" id="PF23235">
    <property type="entry name" value="WHD_3rd_Lhr"/>
    <property type="match status" value="1"/>
</dbReference>
<evidence type="ECO:0000256" key="5">
    <source>
        <dbReference type="ARBA" id="ARBA00022840"/>
    </source>
</evidence>
<dbReference type="InterPro" id="IPR052511">
    <property type="entry name" value="ATP-dep_Helicase"/>
</dbReference>
<feature type="domain" description="Helicase ATP-binding" evidence="10">
    <location>
        <begin position="39"/>
        <end position="233"/>
    </location>
</feature>
<dbReference type="InterPro" id="IPR013701">
    <property type="entry name" value="Lhr-like_DEAD/DEAH_assoc"/>
</dbReference>
<evidence type="ECO:0000256" key="9">
    <source>
        <dbReference type="SAM" id="MobiDB-lite"/>
    </source>
</evidence>
<keyword evidence="5" id="KW-0067">ATP-binding</keyword>
<dbReference type="PROSITE" id="PS51194">
    <property type="entry name" value="HELICASE_CTER"/>
    <property type="match status" value="1"/>
</dbReference>
<dbReference type="GO" id="GO:0004386">
    <property type="term" value="F:helicase activity"/>
    <property type="evidence" value="ECO:0007669"/>
    <property type="project" value="UniProtKB-KW"/>
</dbReference>
<protein>
    <submittedName>
        <fullName evidence="12">DEAD/DEAH box helicase domain protein</fullName>
    </submittedName>
</protein>
<name>A0ABM8V4V1_THEXY</name>
<dbReference type="InterPro" id="IPR055368">
    <property type="entry name" value="WH3_Lhr"/>
</dbReference>
<dbReference type="SMART" id="SM00490">
    <property type="entry name" value="HELICc"/>
    <property type="match status" value="1"/>
</dbReference>
<evidence type="ECO:0000259" key="10">
    <source>
        <dbReference type="PROSITE" id="PS51192"/>
    </source>
</evidence>
<dbReference type="Pfam" id="PF00271">
    <property type="entry name" value="Helicase_C"/>
    <property type="match status" value="1"/>
</dbReference>
<sequence length="1543" mass="169835">MTDFGGQPLPPELEGFHPVLAQWFIRSFGEPTPVQREAWDAIRTGHHALIAAPTGSGKTLAALLPCLDHCIRTKTGPGAGSGVKVVYITPLKALNNDIHHHIAEFAEAIDRLAAESGQPWPGLRAAVRTGDTTGAQRAAMLRRPPDVLVTTPESLYILLLSEKGRRMLRTTEKVIVDEIHDLAADKRGAHLSLTLERLADLCPARIQRIGVSATQKPLARVARFLAGWEEPREALPVPGDGGRSAAPADAGAAEEFAHPYGYRPRPVKIVESRMERKIELTVTLPGQPPGSRKIELVWKPIVERLMQLMEGARSVIIFVNSRRLAERLTLHLNDHAGFEMSMSHHGSVSRERRLEIEKRLKSGDLRVIVATSSLELGIDVGHVDLVIQLDSPLSAAAGIQRFGRAGHAVGGVSRGAIVARTREQLPEIAVLTRRIIERDIEPIEPPRDPLDVLSQHVVAMAAASPDALAVNELHRLIIRSDSFRSFPPERLHAALLVLGGRYPFVRPLIEYDSLTGRISRRGSSAMAALTGAGTIPQSSGYPVHHAETRVRLGELDEEYIEESRVGDVFQLGTSSWRIQSIRQDRVYAVEAGNRYSEIPFWRNEGPGRSYELGQAVGRLWAELERRLTAGGGAAGSAVETAEHVDGAAAREAVNPSEGQAADFGGPDDGSGTGGQAAADAETIDWLSRSFHLDGGAASGLAALVRSQHAHGGVPTDKRLLVEYYRDVTGRWHVVMHNHWGKRVNRTWLLAIRHVLEQAMRQQVYAHARDGGIELVLPEWGPAWLDAVRQVTPDNVERLLREAIAGSPLFAVSFRRIAETSLLLQRSFRRTPMWQKRIRSEELLREALPYAEQFPYLHEAMRCTLHDELDLPNLLDALRSLADGTIRIVMRETAHPSPLASAFVSDYAMKQLYEGDQLSGDLQLQLIEINKRLAGELFGEEALRRAVRPEAIEEERRRLAEPGPGGPPADPDGLYALLKRRGDSSADELAAWAGGRTAEWLRALERDGRIAPLEFGGIVRWICADERDLYREFPATPASVAFVAGRWTEQVLSFTMADLIGRYPQLSPVQARAVIDELLLQERIEPSPIAGDDEGEAWMSSRIASRILRRSVREARREAEPLEPERWLLEAAALQYALPGARLAGESGLLAVIGRLQGLFLPLELWETVIFPSRLTAYRGELLDALCASGEVIWTARRESGADQVQVAFFLAESRELYVPVLRESAGRPVKHPELLDRLRDGGAAFLTKLAREFDRLPSELLSDLLDLVRDGHVSNDQFAPLRLALTAKPAKTAKTAQTGAARGLPRTGSGQGRWYALSDLLQDADAPQADVPQETSVMAWTRHLLDGFGVLAKETADHWSPFGWDVLLPVLRQLETMGIVTRGMFVRGVQTMQFVSRERVASLRRPPVEAGAEDDVTVLAASDPASPFGLLAPWPQRPGAAFARRSGNFLVLRGGEWLLWIEGYGRSVSTMRAPEDIGEDALADTMRRAFRTIMQMTKRSKIRIASLNGEPAAESPEAASLLQSVGAERDARAMTVWLSSLGR</sequence>
<dbReference type="InterPro" id="IPR055369">
    <property type="entry name" value="WH2_Lhr"/>
</dbReference>
<dbReference type="SUPFAM" id="SSF52540">
    <property type="entry name" value="P-loop containing nucleoside triphosphate hydrolases"/>
    <property type="match status" value="1"/>
</dbReference>
<dbReference type="InterPro" id="IPR045628">
    <property type="entry name" value="Lhr_WH_dom"/>
</dbReference>
<keyword evidence="1" id="KW-0547">Nucleotide-binding</keyword>
<keyword evidence="3" id="KW-0378">Hydrolase</keyword>
<keyword evidence="7" id="KW-0234">DNA repair</keyword>
<evidence type="ECO:0000256" key="3">
    <source>
        <dbReference type="ARBA" id="ARBA00022801"/>
    </source>
</evidence>
<feature type="region of interest" description="Disordered" evidence="9">
    <location>
        <begin position="954"/>
        <end position="973"/>
    </location>
</feature>
<evidence type="ECO:0000256" key="6">
    <source>
        <dbReference type="ARBA" id="ARBA00023125"/>
    </source>
</evidence>
<dbReference type="RefSeq" id="WP_213484664.1">
    <property type="nucleotide sequence ID" value="NZ_CAJRAY010000049.1"/>
</dbReference>
<dbReference type="Pfam" id="PF23234">
    <property type="entry name" value="WHD_4th_Lhr"/>
    <property type="match status" value="1"/>
</dbReference>
<dbReference type="InterPro" id="IPR001650">
    <property type="entry name" value="Helicase_C-like"/>
</dbReference>
<evidence type="ECO:0000313" key="12">
    <source>
        <dbReference type="EMBL" id="CAG5087536.1"/>
    </source>
</evidence>
<keyword evidence="6" id="KW-0238">DNA-binding</keyword>
<dbReference type="Pfam" id="PF19306">
    <property type="entry name" value="WHD_Lhr"/>
    <property type="match status" value="1"/>
</dbReference>
<reference evidence="12 13" key="1">
    <citation type="submission" date="2021-04" db="EMBL/GenBank/DDBJ databases">
        <authorList>
            <person name="Rakotoarivonina H."/>
        </authorList>
    </citation>
    <scope>NUCLEOTIDE SEQUENCE [LARGE SCALE GENOMIC DNA]</scope>
    <source>
        <strain evidence="12 13">XE</strain>
    </source>
</reference>
<dbReference type="EMBL" id="CAJRAY010000049">
    <property type="protein sequence ID" value="CAG5087536.1"/>
    <property type="molecule type" value="Genomic_DNA"/>
</dbReference>
<evidence type="ECO:0000259" key="11">
    <source>
        <dbReference type="PROSITE" id="PS51194"/>
    </source>
</evidence>
<keyword evidence="13" id="KW-1185">Reference proteome</keyword>
<feature type="region of interest" description="Disordered" evidence="9">
    <location>
        <begin position="648"/>
        <end position="678"/>
    </location>
</feature>
<dbReference type="Pfam" id="PF00270">
    <property type="entry name" value="DEAD"/>
    <property type="match status" value="1"/>
</dbReference>
<dbReference type="Pfam" id="PF08494">
    <property type="entry name" value="DEAD_assoc"/>
    <property type="match status" value="1"/>
</dbReference>
<keyword evidence="2" id="KW-0227">DNA damage</keyword>
<proteinExistence type="predicted"/>
<evidence type="ECO:0000256" key="2">
    <source>
        <dbReference type="ARBA" id="ARBA00022763"/>
    </source>
</evidence>
<dbReference type="InterPro" id="IPR055367">
    <property type="entry name" value="WH4_Lhr"/>
</dbReference>
<evidence type="ECO:0000256" key="4">
    <source>
        <dbReference type="ARBA" id="ARBA00022806"/>
    </source>
</evidence>
<dbReference type="Gene3D" id="3.40.50.300">
    <property type="entry name" value="P-loop containing nucleotide triphosphate hydrolases"/>
    <property type="match status" value="2"/>
</dbReference>
<dbReference type="InterPro" id="IPR011545">
    <property type="entry name" value="DEAD/DEAH_box_helicase_dom"/>
</dbReference>
<evidence type="ECO:0000313" key="13">
    <source>
        <dbReference type="Proteomes" id="UP000681526"/>
    </source>
</evidence>
<dbReference type="PANTHER" id="PTHR47962">
    <property type="entry name" value="ATP-DEPENDENT HELICASE LHR-RELATED-RELATED"/>
    <property type="match status" value="1"/>
</dbReference>
<accession>A0ABM8V4V1</accession>
<dbReference type="PANTHER" id="PTHR47962:SF5">
    <property type="entry name" value="ATP-DEPENDENT HELICASE LHR-RELATED"/>
    <property type="match status" value="1"/>
</dbReference>
<evidence type="ECO:0000256" key="8">
    <source>
        <dbReference type="ARBA" id="ARBA00023235"/>
    </source>
</evidence>